<dbReference type="SUPFAM" id="SSF54197">
    <property type="entry name" value="HIT-like"/>
    <property type="match status" value="1"/>
</dbReference>
<feature type="short sequence motif" description="Histidine triad motif" evidence="2 3">
    <location>
        <begin position="95"/>
        <end position="99"/>
    </location>
</feature>
<evidence type="ECO:0000313" key="5">
    <source>
        <dbReference type="EMBL" id="AZZ39240.1"/>
    </source>
</evidence>
<dbReference type="InterPro" id="IPR019808">
    <property type="entry name" value="Histidine_triad_CS"/>
</dbReference>
<sequence length="131" mass="14330">MDCLFCSIISGDIPSRRVAADQTGIAFLDVAPFQDGHTLVVPRRHVRDLLSNDGELARITPLVTKVSQLLVDRLGAQGINIVSNVGEVAGQSVFHLHVHLIPRYEAEPGFDAMRSRRPLRDPAEVLAQIQG</sequence>
<dbReference type="PROSITE" id="PS00892">
    <property type="entry name" value="HIT_1"/>
    <property type="match status" value="1"/>
</dbReference>
<reference evidence="6" key="1">
    <citation type="submission" date="2017-12" db="EMBL/GenBank/DDBJ databases">
        <title>Whole genome sequencing of Acidipropionibacterium jensenii strains JS279 and JS280.</title>
        <authorList>
            <person name="Deptula P."/>
            <person name="Laine P."/>
            <person name="Smolander O.-P."/>
            <person name="Paulin L."/>
            <person name="Auvinen P."/>
            <person name="Varmanen P."/>
        </authorList>
    </citation>
    <scope>NUCLEOTIDE SEQUENCE [LARGE SCALE GENOMIC DNA]</scope>
    <source>
        <strain evidence="6">JS280</strain>
    </source>
</reference>
<dbReference type="PROSITE" id="PS51084">
    <property type="entry name" value="HIT_2"/>
    <property type="match status" value="1"/>
</dbReference>
<proteinExistence type="predicted"/>
<dbReference type="InterPro" id="IPR036265">
    <property type="entry name" value="HIT-like_sf"/>
</dbReference>
<evidence type="ECO:0000256" key="2">
    <source>
        <dbReference type="PIRSR" id="PIRSR601310-3"/>
    </source>
</evidence>
<evidence type="ECO:0000313" key="6">
    <source>
        <dbReference type="Proteomes" id="UP000285875"/>
    </source>
</evidence>
<dbReference type="KEGG" id="aji:C0Z10_05180"/>
<evidence type="ECO:0000256" key="3">
    <source>
        <dbReference type="PROSITE-ProRule" id="PRU00464"/>
    </source>
</evidence>
<feature type="domain" description="HIT" evidence="4">
    <location>
        <begin position="4"/>
        <end position="110"/>
    </location>
</feature>
<dbReference type="PANTHER" id="PTHR46648">
    <property type="entry name" value="HIT FAMILY PROTEIN 1"/>
    <property type="match status" value="1"/>
</dbReference>
<gene>
    <name evidence="5" type="ORF">C0Z10_05180</name>
</gene>
<dbReference type="InterPro" id="IPR001310">
    <property type="entry name" value="Histidine_triad_HIT"/>
</dbReference>
<organism evidence="5 6">
    <name type="scientific">Acidipropionibacterium jensenii</name>
    <dbReference type="NCBI Taxonomy" id="1749"/>
    <lineage>
        <taxon>Bacteria</taxon>
        <taxon>Bacillati</taxon>
        <taxon>Actinomycetota</taxon>
        <taxon>Actinomycetes</taxon>
        <taxon>Propionibacteriales</taxon>
        <taxon>Propionibacteriaceae</taxon>
        <taxon>Acidipropionibacterium</taxon>
    </lineage>
</organism>
<dbReference type="GO" id="GO:0009117">
    <property type="term" value="P:nucleotide metabolic process"/>
    <property type="evidence" value="ECO:0007669"/>
    <property type="project" value="TreeGrafter"/>
</dbReference>
<evidence type="ECO:0000259" key="4">
    <source>
        <dbReference type="PROSITE" id="PS51084"/>
    </source>
</evidence>
<dbReference type="EMBL" id="CP025570">
    <property type="protein sequence ID" value="AZZ39240.1"/>
    <property type="molecule type" value="Genomic_DNA"/>
</dbReference>
<evidence type="ECO:0000256" key="1">
    <source>
        <dbReference type="PIRSR" id="PIRSR601310-1"/>
    </source>
</evidence>
<name>A0A3T0RYR3_9ACTN</name>
<dbReference type="Proteomes" id="UP000285875">
    <property type="component" value="Chromosome"/>
</dbReference>
<dbReference type="Pfam" id="PF01230">
    <property type="entry name" value="HIT"/>
    <property type="match status" value="1"/>
</dbReference>
<dbReference type="RefSeq" id="WP_097798675.1">
    <property type="nucleotide sequence ID" value="NZ_CP025570.1"/>
</dbReference>
<feature type="active site" description="Tele-AMP-histidine intermediate" evidence="1">
    <location>
        <position position="97"/>
    </location>
</feature>
<protein>
    <submittedName>
        <fullName evidence="5">HIT family protein</fullName>
    </submittedName>
</protein>
<accession>A0A3T0RYR3</accession>
<dbReference type="PRINTS" id="PR00332">
    <property type="entry name" value="HISTRIAD"/>
</dbReference>
<dbReference type="PANTHER" id="PTHR46648:SF1">
    <property type="entry name" value="ADENOSINE 5'-MONOPHOSPHORAMIDASE HNT1"/>
    <property type="match status" value="1"/>
</dbReference>
<dbReference type="AlphaFoldDB" id="A0A3T0RYR3"/>
<dbReference type="InterPro" id="IPR011146">
    <property type="entry name" value="HIT-like"/>
</dbReference>
<dbReference type="GO" id="GO:0003824">
    <property type="term" value="F:catalytic activity"/>
    <property type="evidence" value="ECO:0007669"/>
    <property type="project" value="InterPro"/>
</dbReference>
<dbReference type="Gene3D" id="3.30.428.10">
    <property type="entry name" value="HIT-like"/>
    <property type="match status" value="1"/>
</dbReference>